<feature type="transmembrane region" description="Helical" evidence="1">
    <location>
        <begin position="9"/>
        <end position="26"/>
    </location>
</feature>
<evidence type="ECO:0000313" key="2">
    <source>
        <dbReference type="EMBL" id="OUL57928.1"/>
    </source>
</evidence>
<feature type="transmembrane region" description="Helical" evidence="1">
    <location>
        <begin position="79"/>
        <end position="98"/>
    </location>
</feature>
<proteinExistence type="predicted"/>
<dbReference type="AlphaFoldDB" id="A0A244CQS7"/>
<dbReference type="RefSeq" id="WP_086743234.1">
    <property type="nucleotide sequence ID" value="NZ_MWPV01000002.1"/>
</dbReference>
<feature type="transmembrane region" description="Helical" evidence="1">
    <location>
        <begin position="130"/>
        <end position="157"/>
    </location>
</feature>
<comment type="caution">
    <text evidence="2">The sequence shown here is derived from an EMBL/GenBank/DDBJ whole genome shotgun (WGS) entry which is preliminary data.</text>
</comment>
<protein>
    <submittedName>
        <fullName evidence="2">Uncharacterized protein</fullName>
    </submittedName>
</protein>
<reference evidence="2 3" key="1">
    <citation type="submission" date="2017-02" db="EMBL/GenBank/DDBJ databases">
        <title>Pseudoalteromonas ulvae TC14 Genome.</title>
        <authorList>
            <person name="Molmeret M."/>
        </authorList>
    </citation>
    <scope>NUCLEOTIDE SEQUENCE [LARGE SCALE GENOMIC DNA]</scope>
    <source>
        <strain evidence="2">TC14</strain>
    </source>
</reference>
<dbReference type="Proteomes" id="UP000194841">
    <property type="component" value="Unassembled WGS sequence"/>
</dbReference>
<feature type="transmembrane region" description="Helical" evidence="1">
    <location>
        <begin position="46"/>
        <end position="67"/>
    </location>
</feature>
<feature type="transmembrane region" description="Helical" evidence="1">
    <location>
        <begin position="104"/>
        <end position="123"/>
    </location>
</feature>
<dbReference type="OrthoDB" id="9815205at2"/>
<accession>A0A244CQS7</accession>
<name>A0A244CQS7_PSEDV</name>
<gene>
    <name evidence="2" type="ORF">B1199_06055</name>
</gene>
<keyword evidence="1" id="KW-0472">Membrane</keyword>
<sequence>MTRIFSQSRLLLTAVVSFYTGVYLLWQHSTTGVPAHHLLHDPQLPAISNWWGLLILPMVTWCLTTLINKRYGLYYPKKVWLQLGAASLYALTMTLLFYAGYMSLVSLLAVPFILVMALFFPVYQAPFLLAYVVVSSAGFGAFIPTLFGFIFAAMAYVTHHFIRPLPIWLFTKLTTKKH</sequence>
<organism evidence="2 3">
    <name type="scientific">Pseudoalteromonas ulvae</name>
    <dbReference type="NCBI Taxonomy" id="107327"/>
    <lineage>
        <taxon>Bacteria</taxon>
        <taxon>Pseudomonadati</taxon>
        <taxon>Pseudomonadota</taxon>
        <taxon>Gammaproteobacteria</taxon>
        <taxon>Alteromonadales</taxon>
        <taxon>Pseudoalteromonadaceae</taxon>
        <taxon>Pseudoalteromonas</taxon>
    </lineage>
</organism>
<keyword evidence="1" id="KW-0812">Transmembrane</keyword>
<keyword evidence="1" id="KW-1133">Transmembrane helix</keyword>
<evidence type="ECO:0000256" key="1">
    <source>
        <dbReference type="SAM" id="Phobius"/>
    </source>
</evidence>
<keyword evidence="3" id="KW-1185">Reference proteome</keyword>
<dbReference type="EMBL" id="MWPV01000002">
    <property type="protein sequence ID" value="OUL57928.1"/>
    <property type="molecule type" value="Genomic_DNA"/>
</dbReference>
<evidence type="ECO:0000313" key="3">
    <source>
        <dbReference type="Proteomes" id="UP000194841"/>
    </source>
</evidence>